<keyword evidence="7" id="KW-1185">Reference proteome</keyword>
<evidence type="ECO:0000256" key="1">
    <source>
        <dbReference type="ARBA" id="ARBA00023015"/>
    </source>
</evidence>
<dbReference type="InterPro" id="IPR036271">
    <property type="entry name" value="Tet_transcr_reg_TetR-rel_C_sf"/>
</dbReference>
<dbReference type="Gene3D" id="1.10.357.10">
    <property type="entry name" value="Tetracycline Repressor, domain 2"/>
    <property type="match status" value="1"/>
</dbReference>
<dbReference type="AlphaFoldDB" id="A0A7Y3S250"/>
<dbReference type="Pfam" id="PF00440">
    <property type="entry name" value="TetR_N"/>
    <property type="match status" value="1"/>
</dbReference>
<dbReference type="SUPFAM" id="SSF48498">
    <property type="entry name" value="Tetracyclin repressor-like, C-terminal domain"/>
    <property type="match status" value="1"/>
</dbReference>
<proteinExistence type="predicted"/>
<evidence type="ECO:0000259" key="5">
    <source>
        <dbReference type="PROSITE" id="PS50977"/>
    </source>
</evidence>
<evidence type="ECO:0000256" key="2">
    <source>
        <dbReference type="ARBA" id="ARBA00023125"/>
    </source>
</evidence>
<organism evidence="6 7">
    <name type="scientific">Rhizobium sophorae</name>
    <dbReference type="NCBI Taxonomy" id="1535242"/>
    <lineage>
        <taxon>Bacteria</taxon>
        <taxon>Pseudomonadati</taxon>
        <taxon>Pseudomonadota</taxon>
        <taxon>Alphaproteobacteria</taxon>
        <taxon>Hyphomicrobiales</taxon>
        <taxon>Rhizobiaceae</taxon>
        <taxon>Rhizobium/Agrobacterium group</taxon>
        <taxon>Rhizobium</taxon>
    </lineage>
</organism>
<dbReference type="InterPro" id="IPR054156">
    <property type="entry name" value="YxaF_TetR_C"/>
</dbReference>
<dbReference type="GO" id="GO:0003677">
    <property type="term" value="F:DNA binding"/>
    <property type="evidence" value="ECO:0007669"/>
    <property type="project" value="UniProtKB-UniRule"/>
</dbReference>
<keyword evidence="1" id="KW-0805">Transcription regulation</keyword>
<feature type="domain" description="HTH tetR-type" evidence="5">
    <location>
        <begin position="1"/>
        <end position="54"/>
    </location>
</feature>
<dbReference type="EMBL" id="JABFCN010000003">
    <property type="protein sequence ID" value="NNU35587.1"/>
    <property type="molecule type" value="Genomic_DNA"/>
</dbReference>
<reference evidence="6 7" key="1">
    <citation type="submission" date="2020-02" db="EMBL/GenBank/DDBJ databases">
        <authorList>
            <person name="Sun Q."/>
        </authorList>
    </citation>
    <scope>NUCLEOTIDE SEQUENCE [LARGE SCALE GENOMIC DNA]</scope>
    <source>
        <strain evidence="6 7">CCBAU 03386</strain>
    </source>
</reference>
<gene>
    <name evidence="6" type="ORF">G9X64_03550</name>
</gene>
<dbReference type="Pfam" id="PF21993">
    <property type="entry name" value="TetR_C_13_2"/>
    <property type="match status" value="1"/>
</dbReference>
<accession>A0A7Y3S250</accession>
<dbReference type="PANTHER" id="PTHR47506">
    <property type="entry name" value="TRANSCRIPTIONAL REGULATORY PROTEIN"/>
    <property type="match status" value="1"/>
</dbReference>
<sequence>MDLAEARIRDKGYAGFSFRDLAAEAGIRSASVHHHFPTKAKLAAAVAHRYAKRFLAAVEAKPDESPEDAINTYRAAVRKTIEHDGRMCLCGILGAEAGALAPEVTAEVQSFFRRCIEDLANRVGGADAMARAHHIIAALEGAMILARAYGDIGAFDQATSALSPSTTQQT</sequence>
<evidence type="ECO:0000313" key="7">
    <source>
        <dbReference type="Proteomes" id="UP000519972"/>
    </source>
</evidence>
<comment type="caution">
    <text evidence="6">The sequence shown here is derived from an EMBL/GenBank/DDBJ whole genome shotgun (WGS) entry which is preliminary data.</text>
</comment>
<keyword evidence="2 4" id="KW-0238">DNA-binding</keyword>
<dbReference type="PANTHER" id="PTHR47506:SF1">
    <property type="entry name" value="HTH-TYPE TRANSCRIPTIONAL REGULATOR YJDC"/>
    <property type="match status" value="1"/>
</dbReference>
<name>A0A7Y3S250_9HYPH</name>
<protein>
    <submittedName>
        <fullName evidence="6">TetR/AcrR family transcriptional regulator</fullName>
    </submittedName>
</protein>
<dbReference type="InterPro" id="IPR001647">
    <property type="entry name" value="HTH_TetR"/>
</dbReference>
<evidence type="ECO:0000256" key="4">
    <source>
        <dbReference type="PROSITE-ProRule" id="PRU00335"/>
    </source>
</evidence>
<keyword evidence="3" id="KW-0804">Transcription</keyword>
<dbReference type="Proteomes" id="UP000519972">
    <property type="component" value="Unassembled WGS sequence"/>
</dbReference>
<evidence type="ECO:0000313" key="6">
    <source>
        <dbReference type="EMBL" id="NNU35587.1"/>
    </source>
</evidence>
<dbReference type="InterPro" id="IPR009057">
    <property type="entry name" value="Homeodomain-like_sf"/>
</dbReference>
<evidence type="ECO:0000256" key="3">
    <source>
        <dbReference type="ARBA" id="ARBA00023163"/>
    </source>
</evidence>
<dbReference type="SUPFAM" id="SSF46689">
    <property type="entry name" value="Homeodomain-like"/>
    <property type="match status" value="1"/>
</dbReference>
<feature type="DNA-binding region" description="H-T-H motif" evidence="4">
    <location>
        <begin position="17"/>
        <end position="36"/>
    </location>
</feature>
<dbReference type="PROSITE" id="PS50977">
    <property type="entry name" value="HTH_TETR_2"/>
    <property type="match status" value="1"/>
</dbReference>